<organism evidence="4">
    <name type="scientific">marine sediment metagenome</name>
    <dbReference type="NCBI Taxonomy" id="412755"/>
    <lineage>
        <taxon>unclassified sequences</taxon>
        <taxon>metagenomes</taxon>
        <taxon>ecological metagenomes</taxon>
    </lineage>
</organism>
<dbReference type="InterPro" id="IPR000160">
    <property type="entry name" value="GGDEF_dom"/>
</dbReference>
<dbReference type="PROSITE" id="PS50112">
    <property type="entry name" value="PAS"/>
    <property type="match status" value="1"/>
</dbReference>
<dbReference type="InterPro" id="IPR035965">
    <property type="entry name" value="PAS-like_dom_sf"/>
</dbReference>
<dbReference type="Pfam" id="PF13426">
    <property type="entry name" value="PAS_9"/>
    <property type="match status" value="1"/>
</dbReference>
<proteinExistence type="predicted"/>
<dbReference type="InterPro" id="IPR043128">
    <property type="entry name" value="Rev_trsase/Diguanyl_cyclase"/>
</dbReference>
<dbReference type="SUPFAM" id="SSF55785">
    <property type="entry name" value="PYP-like sensor domain (PAS domain)"/>
    <property type="match status" value="1"/>
</dbReference>
<dbReference type="CDD" id="cd01949">
    <property type="entry name" value="GGDEF"/>
    <property type="match status" value="1"/>
</dbReference>
<sequence length="339" mass="38638">MKGKYYYQWQGVLLIFVFTVPLILSIFGIFKIEPFSYIIITPISITLGIIFSIFALDRIRKNIILPMAIDNIVECIEDGVLILSPENRIVDLNPAAEKMFNTTVKDITGKNASELLPNANIDEILNKIHLISRKEIQIKRKGTTYYYDLSVSDIIDFQNNLIGKAIVARNITDRVRSEEEIKYLGFHDNLTGLYNKAYFEKEIKRLNTPRQLPLSIVIGDVNGIKMINDVFGHKVGDSILCAFAKIFKDYLGKENIITRWGGDEFAIILPRTSIKNAEVIINRIRRVIKNYPNKKVPLSIALGLATKKNPDVNVQEVIIEAEDNMYKRKLLEKKSISSS</sequence>
<dbReference type="InterPro" id="IPR000014">
    <property type="entry name" value="PAS"/>
</dbReference>
<dbReference type="AlphaFoldDB" id="X1L278"/>
<dbReference type="SMART" id="SM00091">
    <property type="entry name" value="PAS"/>
    <property type="match status" value="1"/>
</dbReference>
<gene>
    <name evidence="4" type="ORF">S06H3_07696</name>
</gene>
<dbReference type="SMART" id="SM00267">
    <property type="entry name" value="GGDEF"/>
    <property type="match status" value="1"/>
</dbReference>
<dbReference type="InterPro" id="IPR052155">
    <property type="entry name" value="Biofilm_reg_signaling"/>
</dbReference>
<dbReference type="InterPro" id="IPR029787">
    <property type="entry name" value="Nucleotide_cyclase"/>
</dbReference>
<dbReference type="PANTHER" id="PTHR44757">
    <property type="entry name" value="DIGUANYLATE CYCLASE DGCP"/>
    <property type="match status" value="1"/>
</dbReference>
<dbReference type="SUPFAM" id="SSF55073">
    <property type="entry name" value="Nucleotide cyclase"/>
    <property type="match status" value="1"/>
</dbReference>
<feature type="non-terminal residue" evidence="4">
    <location>
        <position position="339"/>
    </location>
</feature>
<reference evidence="4" key="1">
    <citation type="journal article" date="2014" name="Front. Microbiol.">
        <title>High frequency of phylogenetically diverse reductive dehalogenase-homologous genes in deep subseafloor sedimentary metagenomes.</title>
        <authorList>
            <person name="Kawai M."/>
            <person name="Futagami T."/>
            <person name="Toyoda A."/>
            <person name="Takaki Y."/>
            <person name="Nishi S."/>
            <person name="Hori S."/>
            <person name="Arai W."/>
            <person name="Tsubouchi T."/>
            <person name="Morono Y."/>
            <person name="Uchiyama I."/>
            <person name="Ito T."/>
            <person name="Fujiyama A."/>
            <person name="Inagaki F."/>
            <person name="Takami H."/>
        </authorList>
    </citation>
    <scope>NUCLEOTIDE SEQUENCE</scope>
    <source>
        <strain evidence="4">Expedition CK06-06</strain>
    </source>
</reference>
<dbReference type="Gene3D" id="3.30.450.20">
    <property type="entry name" value="PAS domain"/>
    <property type="match status" value="1"/>
</dbReference>
<evidence type="ECO:0008006" key="5">
    <source>
        <dbReference type="Google" id="ProtNLM"/>
    </source>
</evidence>
<name>X1L278_9ZZZZ</name>
<dbReference type="Gene3D" id="3.30.70.270">
    <property type="match status" value="1"/>
</dbReference>
<evidence type="ECO:0000313" key="4">
    <source>
        <dbReference type="EMBL" id="GAH99975.1"/>
    </source>
</evidence>
<dbReference type="PANTHER" id="PTHR44757:SF2">
    <property type="entry name" value="BIOFILM ARCHITECTURE MAINTENANCE PROTEIN MBAA"/>
    <property type="match status" value="1"/>
</dbReference>
<dbReference type="PROSITE" id="PS50887">
    <property type="entry name" value="GGDEF"/>
    <property type="match status" value="1"/>
</dbReference>
<feature type="transmembrane region" description="Helical" evidence="1">
    <location>
        <begin position="12"/>
        <end position="30"/>
    </location>
</feature>
<dbReference type="NCBIfam" id="TIGR00229">
    <property type="entry name" value="sensory_box"/>
    <property type="match status" value="1"/>
</dbReference>
<dbReference type="CDD" id="cd00130">
    <property type="entry name" value="PAS"/>
    <property type="match status" value="1"/>
</dbReference>
<feature type="domain" description="GGDEF" evidence="3">
    <location>
        <begin position="212"/>
        <end position="339"/>
    </location>
</feature>
<keyword evidence="1" id="KW-0812">Transmembrane</keyword>
<feature type="transmembrane region" description="Helical" evidence="1">
    <location>
        <begin position="36"/>
        <end position="56"/>
    </location>
</feature>
<keyword evidence="1" id="KW-0472">Membrane</keyword>
<dbReference type="NCBIfam" id="TIGR00254">
    <property type="entry name" value="GGDEF"/>
    <property type="match status" value="1"/>
</dbReference>
<protein>
    <recommendedName>
        <fullName evidence="5">GGDEF domain-containing protein</fullName>
    </recommendedName>
</protein>
<evidence type="ECO:0000256" key="1">
    <source>
        <dbReference type="SAM" id="Phobius"/>
    </source>
</evidence>
<keyword evidence="1" id="KW-1133">Transmembrane helix</keyword>
<comment type="caution">
    <text evidence="4">The sequence shown here is derived from an EMBL/GenBank/DDBJ whole genome shotgun (WGS) entry which is preliminary data.</text>
</comment>
<accession>X1L278</accession>
<evidence type="ECO:0000259" key="2">
    <source>
        <dbReference type="PROSITE" id="PS50112"/>
    </source>
</evidence>
<dbReference type="EMBL" id="BARV01003149">
    <property type="protein sequence ID" value="GAH99975.1"/>
    <property type="molecule type" value="Genomic_DNA"/>
</dbReference>
<feature type="domain" description="PAS" evidence="2">
    <location>
        <begin position="65"/>
        <end position="135"/>
    </location>
</feature>
<dbReference type="Pfam" id="PF00990">
    <property type="entry name" value="GGDEF"/>
    <property type="match status" value="1"/>
</dbReference>
<evidence type="ECO:0000259" key="3">
    <source>
        <dbReference type="PROSITE" id="PS50887"/>
    </source>
</evidence>